<evidence type="ECO:0000313" key="2">
    <source>
        <dbReference type="Proteomes" id="UP000822476"/>
    </source>
</evidence>
<keyword evidence="2" id="KW-1185">Reference proteome</keyword>
<sequence length="67" mass="7722">MNGRRKKADCCLFNGEHGIKTPFVQHSWHIFGEPSQRQANPKSFQDHNWADSCTFYRRNSGGLLPTD</sequence>
<proteinExistence type="predicted"/>
<organism evidence="1 2">
    <name type="scientific">Paragonimus skrjabini miyazakii</name>
    <dbReference type="NCBI Taxonomy" id="59628"/>
    <lineage>
        <taxon>Eukaryota</taxon>
        <taxon>Metazoa</taxon>
        <taxon>Spiralia</taxon>
        <taxon>Lophotrochozoa</taxon>
        <taxon>Platyhelminthes</taxon>
        <taxon>Trematoda</taxon>
        <taxon>Digenea</taxon>
        <taxon>Plagiorchiida</taxon>
        <taxon>Troglotremata</taxon>
        <taxon>Troglotrematidae</taxon>
        <taxon>Paragonimus</taxon>
    </lineage>
</organism>
<dbReference type="EMBL" id="JTDE01005736">
    <property type="protein sequence ID" value="KAF7247591.1"/>
    <property type="molecule type" value="Genomic_DNA"/>
</dbReference>
<evidence type="ECO:0000313" key="1">
    <source>
        <dbReference type="EMBL" id="KAF7247591.1"/>
    </source>
</evidence>
<gene>
    <name evidence="1" type="ORF">EG68_10040</name>
</gene>
<dbReference type="Proteomes" id="UP000822476">
    <property type="component" value="Unassembled WGS sequence"/>
</dbReference>
<dbReference type="AlphaFoldDB" id="A0A8S9YGY2"/>
<comment type="caution">
    <text evidence="1">The sequence shown here is derived from an EMBL/GenBank/DDBJ whole genome shotgun (WGS) entry which is preliminary data.</text>
</comment>
<name>A0A8S9YGY2_9TREM</name>
<protein>
    <submittedName>
        <fullName evidence="1">Uncharacterized protein</fullName>
    </submittedName>
</protein>
<reference evidence="1" key="1">
    <citation type="submission" date="2019-07" db="EMBL/GenBank/DDBJ databases">
        <title>Annotation for the trematode Paragonimus miyazaki's.</title>
        <authorList>
            <person name="Choi Y.-J."/>
        </authorList>
    </citation>
    <scope>NUCLEOTIDE SEQUENCE</scope>
    <source>
        <strain evidence="1">Japan</strain>
    </source>
</reference>
<accession>A0A8S9YGY2</accession>